<dbReference type="CDD" id="cd00082">
    <property type="entry name" value="HisKA"/>
    <property type="match status" value="1"/>
</dbReference>
<dbReference type="InterPro" id="IPR004358">
    <property type="entry name" value="Sig_transdc_His_kin-like_C"/>
</dbReference>
<dbReference type="GO" id="GO:0009927">
    <property type="term" value="F:histidine phosphotransfer kinase activity"/>
    <property type="evidence" value="ECO:0007669"/>
    <property type="project" value="TreeGrafter"/>
</dbReference>
<evidence type="ECO:0000256" key="5">
    <source>
        <dbReference type="ARBA" id="ARBA00022777"/>
    </source>
</evidence>
<dbReference type="Pfam" id="PF00512">
    <property type="entry name" value="HisKA"/>
    <property type="match status" value="1"/>
</dbReference>
<dbReference type="SMART" id="SM00448">
    <property type="entry name" value="REC"/>
    <property type="match status" value="1"/>
</dbReference>
<dbReference type="SMART" id="SM00086">
    <property type="entry name" value="PAC"/>
    <property type="match status" value="3"/>
</dbReference>
<keyword evidence="12" id="KW-1185">Reference proteome</keyword>
<dbReference type="SUPFAM" id="SSF55785">
    <property type="entry name" value="PYP-like sensor domain (PAS domain)"/>
    <property type="match status" value="3"/>
</dbReference>
<dbReference type="InterPro" id="IPR005467">
    <property type="entry name" value="His_kinase_dom"/>
</dbReference>
<proteinExistence type="predicted"/>
<dbReference type="Gene3D" id="3.30.450.20">
    <property type="entry name" value="PAS domain"/>
    <property type="match status" value="4"/>
</dbReference>
<feature type="domain" description="PAC" evidence="10">
    <location>
        <begin position="374"/>
        <end position="426"/>
    </location>
</feature>
<evidence type="ECO:0000259" key="10">
    <source>
        <dbReference type="PROSITE" id="PS50113"/>
    </source>
</evidence>
<dbReference type="InterPro" id="IPR036890">
    <property type="entry name" value="HATPase_C_sf"/>
</dbReference>
<dbReference type="SUPFAM" id="SSF55874">
    <property type="entry name" value="ATPase domain of HSP90 chaperone/DNA topoisomerase II/histidine kinase"/>
    <property type="match status" value="1"/>
</dbReference>
<evidence type="ECO:0000256" key="2">
    <source>
        <dbReference type="ARBA" id="ARBA00012438"/>
    </source>
</evidence>
<dbReference type="GO" id="GO:0006355">
    <property type="term" value="P:regulation of DNA-templated transcription"/>
    <property type="evidence" value="ECO:0007669"/>
    <property type="project" value="InterPro"/>
</dbReference>
<feature type="domain" description="PAS" evidence="9">
    <location>
        <begin position="427"/>
        <end position="499"/>
    </location>
</feature>
<feature type="domain" description="PAC" evidence="10">
    <location>
        <begin position="502"/>
        <end position="555"/>
    </location>
</feature>
<evidence type="ECO:0000259" key="9">
    <source>
        <dbReference type="PROSITE" id="PS50112"/>
    </source>
</evidence>
<dbReference type="InterPro" id="IPR011006">
    <property type="entry name" value="CheY-like_superfamily"/>
</dbReference>
<protein>
    <recommendedName>
        <fullName evidence="2">histidine kinase</fullName>
        <ecNumber evidence="2">2.7.13.3</ecNumber>
    </recommendedName>
</protein>
<evidence type="ECO:0000259" key="7">
    <source>
        <dbReference type="PROSITE" id="PS50109"/>
    </source>
</evidence>
<keyword evidence="3 6" id="KW-0597">Phosphoprotein</keyword>
<dbReference type="CDD" id="cd17580">
    <property type="entry name" value="REC_2_DhkD-like"/>
    <property type="match status" value="1"/>
</dbReference>
<dbReference type="SUPFAM" id="SSF47384">
    <property type="entry name" value="Homodimeric domain of signal transducing histidine kinase"/>
    <property type="match status" value="1"/>
</dbReference>
<dbReference type="PANTHER" id="PTHR43047:SF72">
    <property type="entry name" value="OSMOSENSING HISTIDINE PROTEIN KINASE SLN1"/>
    <property type="match status" value="1"/>
</dbReference>
<dbReference type="InterPro" id="IPR036097">
    <property type="entry name" value="HisK_dim/P_sf"/>
</dbReference>
<dbReference type="InterPro" id="IPR013767">
    <property type="entry name" value="PAS_fold"/>
</dbReference>
<organism evidence="11 12">
    <name type="scientific">Spirosoma endophyticum</name>
    <dbReference type="NCBI Taxonomy" id="662367"/>
    <lineage>
        <taxon>Bacteria</taxon>
        <taxon>Pseudomonadati</taxon>
        <taxon>Bacteroidota</taxon>
        <taxon>Cytophagia</taxon>
        <taxon>Cytophagales</taxon>
        <taxon>Cytophagaceae</taxon>
        <taxon>Spirosoma</taxon>
    </lineage>
</organism>
<dbReference type="SMART" id="SM00065">
    <property type="entry name" value="GAF"/>
    <property type="match status" value="1"/>
</dbReference>
<feature type="domain" description="PAS" evidence="9">
    <location>
        <begin position="556"/>
        <end position="629"/>
    </location>
</feature>
<name>A0A1I2ESV3_9BACT</name>
<dbReference type="Gene3D" id="2.10.70.100">
    <property type="match status" value="1"/>
</dbReference>
<gene>
    <name evidence="11" type="ORF">SAMN05216167_12343</name>
</gene>
<dbReference type="InterPro" id="IPR035965">
    <property type="entry name" value="PAS-like_dom_sf"/>
</dbReference>
<dbReference type="EC" id="2.7.13.3" evidence="2"/>
<dbReference type="NCBIfam" id="TIGR00229">
    <property type="entry name" value="sensory_box"/>
    <property type="match status" value="2"/>
</dbReference>
<feature type="domain" description="PAC" evidence="10">
    <location>
        <begin position="631"/>
        <end position="683"/>
    </location>
</feature>
<dbReference type="Pfam" id="PF00072">
    <property type="entry name" value="Response_reg"/>
    <property type="match status" value="1"/>
</dbReference>
<evidence type="ECO:0000313" key="12">
    <source>
        <dbReference type="Proteomes" id="UP000198598"/>
    </source>
</evidence>
<dbReference type="InterPro" id="IPR001610">
    <property type="entry name" value="PAC"/>
</dbReference>
<dbReference type="EMBL" id="FOLQ01000023">
    <property type="protein sequence ID" value="SFE96194.1"/>
    <property type="molecule type" value="Genomic_DNA"/>
</dbReference>
<feature type="domain" description="Response regulatory" evidence="8">
    <location>
        <begin position="938"/>
        <end position="1054"/>
    </location>
</feature>
<dbReference type="SMART" id="SM00388">
    <property type="entry name" value="HisKA"/>
    <property type="match status" value="1"/>
</dbReference>
<dbReference type="SMART" id="SM00091">
    <property type="entry name" value="PAS"/>
    <property type="match status" value="3"/>
</dbReference>
<feature type="domain" description="Histidine kinase" evidence="7">
    <location>
        <begin position="694"/>
        <end position="917"/>
    </location>
</feature>
<accession>A0A1I2ESV3</accession>
<dbReference type="SUPFAM" id="SSF55781">
    <property type="entry name" value="GAF domain-like"/>
    <property type="match status" value="1"/>
</dbReference>
<dbReference type="Pfam" id="PF02518">
    <property type="entry name" value="HATPase_c"/>
    <property type="match status" value="1"/>
</dbReference>
<dbReference type="PROSITE" id="PS50113">
    <property type="entry name" value="PAC"/>
    <property type="match status" value="3"/>
</dbReference>
<dbReference type="Gene3D" id="3.40.50.2300">
    <property type="match status" value="1"/>
</dbReference>
<dbReference type="PROSITE" id="PS50110">
    <property type="entry name" value="RESPONSE_REGULATORY"/>
    <property type="match status" value="1"/>
</dbReference>
<dbReference type="InterPro" id="IPR003018">
    <property type="entry name" value="GAF"/>
</dbReference>
<keyword evidence="5" id="KW-0418">Kinase</keyword>
<dbReference type="PANTHER" id="PTHR43047">
    <property type="entry name" value="TWO-COMPONENT HISTIDINE PROTEIN KINASE"/>
    <property type="match status" value="1"/>
</dbReference>
<dbReference type="SUPFAM" id="SSF52172">
    <property type="entry name" value="CheY-like"/>
    <property type="match status" value="1"/>
</dbReference>
<dbReference type="PRINTS" id="PR00344">
    <property type="entry name" value="BCTRLSENSOR"/>
</dbReference>
<dbReference type="CDD" id="cd00075">
    <property type="entry name" value="HATPase"/>
    <property type="match status" value="1"/>
</dbReference>
<dbReference type="Gene3D" id="3.30.565.10">
    <property type="entry name" value="Histidine kinase-like ATPase, C-terminal domain"/>
    <property type="match status" value="1"/>
</dbReference>
<sequence>MVQPQPQSDSLLVVYHTAFENSIQGFCLLEKVATSPTDLSDFRYLLTNAAFEQQAGLHQAVGKTLRQLVPGVEARIMEYYDQVALTGQPIHFEDYVTALDWWMAVDAFPVGEFTPLRIGVLFANVTERKRHEQQQDYLLTLGDVLRSLADPVAIKERVTQLAMQYFGVDRCWYCTIQAGKVVIRHDAFRGDFASVAGVYPLSSFALVKKVIDEGRPLIVHDMTTTDLLDETLRALCLQEQVTAMVAVPLKHENSAGILCLVQSTPRHWRAVETQLMVETAERTWGTLERARAEEALRDSETRLRTLVQNLPDYAIFRLDAAGIITEWTEGAQRVKGYTAEEAIGQHLSLFYTPQAIAAGEVDAELAQAARTGRTEREGPRLPKNGDRIFVNEIATAIYDGQGELTGFTKISRDITTRKAEQEQLRHLEERTRIAVEAAQMGTWEWNLLTNEVYWNEQHFELFGLQPQLQPQSPDTFSQHLHPDDRGWVMDELNRAVWEKTLYEAEFRIVREDTGQTAWMSGYGRITDEVDGRASRMSGVMVEVTERRLAEDKIRDSQQRLQLILDSIADHAILTFDPDTTLTSWNTGAEQLFNYPAGEAIGQSVQIIFTPEDRATGELEKKMERARREGQTPDERDHLRKDGSRLYIWGVLSPLHNADGQLLGYVKVARDLSERRSMEQALRETDRRKDEFLAMLAHELRNPMSTIRSGLQILTLTVGQEHTTGPSGGNATIAMMTRQTDQLVRLVDDLLDVSRISQGKIELHKQRIELAELVSQAAESVRTFYWEQGRHLQVDLPTVPIYVVGDATRLTQVVTNLLTNGARYTGEGGQVWVSLTYQHQEALLEVRDNGIGLAPDQLMAIFELFVQVDNSTARSKGGLGLGLTLVKRLVELHGGWVVAQSKGVGKGSAFYVHLPTIETVPAVMLMPVERATTLTPSQRLLVIDDNVDAGLTLSLLLKLKGYEAHTRTSGRAGIDAAEALQPGAILLDIGMPDMDSYETCRLIRQQPWGKAMVVIALSGYGQEEDRQQTQATGFDGHLVKPVDLDALTGLLRSLQSKDPSNSRTD</sequence>
<dbReference type="InterPro" id="IPR000700">
    <property type="entry name" value="PAS-assoc_C"/>
</dbReference>
<dbReference type="SMART" id="SM00387">
    <property type="entry name" value="HATPase_c"/>
    <property type="match status" value="1"/>
</dbReference>
<dbReference type="CDD" id="cd00130">
    <property type="entry name" value="PAS"/>
    <property type="match status" value="3"/>
</dbReference>
<dbReference type="GO" id="GO:0000155">
    <property type="term" value="F:phosphorelay sensor kinase activity"/>
    <property type="evidence" value="ECO:0007669"/>
    <property type="project" value="InterPro"/>
</dbReference>
<dbReference type="InterPro" id="IPR029016">
    <property type="entry name" value="GAF-like_dom_sf"/>
</dbReference>
<dbReference type="InterPro" id="IPR001789">
    <property type="entry name" value="Sig_transdc_resp-reg_receiver"/>
</dbReference>
<comment type="catalytic activity">
    <reaction evidence="1">
        <text>ATP + protein L-histidine = ADP + protein N-phospho-L-histidine.</text>
        <dbReference type="EC" id="2.7.13.3"/>
    </reaction>
</comment>
<dbReference type="PROSITE" id="PS50109">
    <property type="entry name" value="HIS_KIN"/>
    <property type="match status" value="1"/>
</dbReference>
<dbReference type="InterPro" id="IPR013655">
    <property type="entry name" value="PAS_fold_3"/>
</dbReference>
<evidence type="ECO:0000259" key="8">
    <source>
        <dbReference type="PROSITE" id="PS50110"/>
    </source>
</evidence>
<evidence type="ECO:0000313" key="11">
    <source>
        <dbReference type="EMBL" id="SFE96194.1"/>
    </source>
</evidence>
<evidence type="ECO:0000256" key="6">
    <source>
        <dbReference type="PROSITE-ProRule" id="PRU00169"/>
    </source>
</evidence>
<dbReference type="FunFam" id="3.30.565.10:FF:000006">
    <property type="entry name" value="Sensor histidine kinase WalK"/>
    <property type="match status" value="1"/>
</dbReference>
<dbReference type="Pfam" id="PF01590">
    <property type="entry name" value="GAF"/>
    <property type="match status" value="1"/>
</dbReference>
<keyword evidence="4" id="KW-0808">Transferase</keyword>
<evidence type="ECO:0000256" key="3">
    <source>
        <dbReference type="ARBA" id="ARBA00022553"/>
    </source>
</evidence>
<dbReference type="Pfam" id="PF08447">
    <property type="entry name" value="PAS_3"/>
    <property type="match status" value="1"/>
</dbReference>
<feature type="domain" description="PAS" evidence="9">
    <location>
        <begin position="299"/>
        <end position="354"/>
    </location>
</feature>
<dbReference type="InterPro" id="IPR003661">
    <property type="entry name" value="HisK_dim/P_dom"/>
</dbReference>
<dbReference type="InterPro" id="IPR013656">
    <property type="entry name" value="PAS_4"/>
</dbReference>
<dbReference type="GO" id="GO:0005886">
    <property type="term" value="C:plasma membrane"/>
    <property type="evidence" value="ECO:0007669"/>
    <property type="project" value="TreeGrafter"/>
</dbReference>
<evidence type="ECO:0000256" key="4">
    <source>
        <dbReference type="ARBA" id="ARBA00022679"/>
    </source>
</evidence>
<dbReference type="Proteomes" id="UP000198598">
    <property type="component" value="Unassembled WGS sequence"/>
</dbReference>
<dbReference type="STRING" id="662367.SAMN05216167_12343"/>
<dbReference type="Gene3D" id="1.10.287.130">
    <property type="match status" value="1"/>
</dbReference>
<dbReference type="Pfam" id="PF00989">
    <property type="entry name" value="PAS"/>
    <property type="match status" value="1"/>
</dbReference>
<feature type="modified residue" description="4-aspartylphosphate" evidence="6">
    <location>
        <position position="987"/>
    </location>
</feature>
<dbReference type="PROSITE" id="PS50112">
    <property type="entry name" value="PAS"/>
    <property type="match status" value="3"/>
</dbReference>
<dbReference type="Gene3D" id="3.30.450.40">
    <property type="match status" value="1"/>
</dbReference>
<dbReference type="AlphaFoldDB" id="A0A1I2ESV3"/>
<dbReference type="RefSeq" id="WP_177236746.1">
    <property type="nucleotide sequence ID" value="NZ_FOLQ01000023.1"/>
</dbReference>
<dbReference type="Pfam" id="PF08448">
    <property type="entry name" value="PAS_4"/>
    <property type="match status" value="2"/>
</dbReference>
<dbReference type="InterPro" id="IPR003594">
    <property type="entry name" value="HATPase_dom"/>
</dbReference>
<reference evidence="11 12" key="1">
    <citation type="submission" date="2016-10" db="EMBL/GenBank/DDBJ databases">
        <authorList>
            <person name="de Groot N.N."/>
        </authorList>
    </citation>
    <scope>NUCLEOTIDE SEQUENCE [LARGE SCALE GENOMIC DNA]</scope>
    <source>
        <strain evidence="11 12">DSM 26130</strain>
    </source>
</reference>
<evidence type="ECO:0000256" key="1">
    <source>
        <dbReference type="ARBA" id="ARBA00000085"/>
    </source>
</evidence>
<dbReference type="InterPro" id="IPR000014">
    <property type="entry name" value="PAS"/>
</dbReference>